<feature type="domain" description="Acyltransferase 3" evidence="9">
    <location>
        <begin position="16"/>
        <end position="329"/>
    </location>
</feature>
<evidence type="ECO:0000259" key="10">
    <source>
        <dbReference type="Pfam" id="PF19040"/>
    </source>
</evidence>
<keyword evidence="3" id="KW-0808">Transferase</keyword>
<feature type="domain" description="SGNH" evidence="10">
    <location>
        <begin position="417"/>
        <end position="622"/>
    </location>
</feature>
<keyword evidence="6 8" id="KW-0472">Membrane</keyword>
<dbReference type="InterPro" id="IPR043968">
    <property type="entry name" value="SGNH"/>
</dbReference>
<gene>
    <name evidence="11" type="ORF">EYC82_15005</name>
</gene>
<evidence type="ECO:0000313" key="12">
    <source>
        <dbReference type="Proteomes" id="UP001143304"/>
    </source>
</evidence>
<organism evidence="11 12">
    <name type="scientific">Candidatus Marimicrobium litorale</name>
    <dbReference type="NCBI Taxonomy" id="2518991"/>
    <lineage>
        <taxon>Bacteria</taxon>
        <taxon>Pseudomonadati</taxon>
        <taxon>Pseudomonadota</taxon>
        <taxon>Gammaproteobacteria</taxon>
        <taxon>Cellvibrionales</taxon>
        <taxon>Halieaceae</taxon>
        <taxon>Marimicrobium</taxon>
    </lineage>
</organism>
<feature type="transmembrane region" description="Helical" evidence="8">
    <location>
        <begin position="313"/>
        <end position="330"/>
    </location>
</feature>
<dbReference type="PANTHER" id="PTHR23028:SF53">
    <property type="entry name" value="ACYL_TRANSF_3 DOMAIN-CONTAINING PROTEIN"/>
    <property type="match status" value="1"/>
</dbReference>
<dbReference type="InterPro" id="IPR050879">
    <property type="entry name" value="Acyltransferase_3"/>
</dbReference>
<keyword evidence="7 11" id="KW-0012">Acyltransferase</keyword>
<evidence type="ECO:0000256" key="2">
    <source>
        <dbReference type="ARBA" id="ARBA00022475"/>
    </source>
</evidence>
<evidence type="ECO:0000256" key="8">
    <source>
        <dbReference type="SAM" id="Phobius"/>
    </source>
</evidence>
<feature type="transmembrane region" description="Helical" evidence="8">
    <location>
        <begin position="351"/>
        <end position="373"/>
    </location>
</feature>
<feature type="transmembrane region" description="Helical" evidence="8">
    <location>
        <begin position="196"/>
        <end position="216"/>
    </location>
</feature>
<dbReference type="Gene3D" id="3.40.50.1110">
    <property type="entry name" value="SGNH hydrolase"/>
    <property type="match status" value="1"/>
</dbReference>
<dbReference type="Proteomes" id="UP001143304">
    <property type="component" value="Unassembled WGS sequence"/>
</dbReference>
<evidence type="ECO:0000256" key="7">
    <source>
        <dbReference type="ARBA" id="ARBA00023315"/>
    </source>
</evidence>
<feature type="transmembrane region" description="Helical" evidence="8">
    <location>
        <begin position="251"/>
        <end position="270"/>
    </location>
</feature>
<keyword evidence="4 8" id="KW-0812">Transmembrane</keyword>
<feature type="transmembrane region" description="Helical" evidence="8">
    <location>
        <begin position="172"/>
        <end position="190"/>
    </location>
</feature>
<dbReference type="Pfam" id="PF01757">
    <property type="entry name" value="Acyl_transf_3"/>
    <property type="match status" value="1"/>
</dbReference>
<keyword evidence="5 8" id="KW-1133">Transmembrane helix</keyword>
<keyword evidence="2" id="KW-1003">Cell membrane</keyword>
<evidence type="ECO:0000256" key="6">
    <source>
        <dbReference type="ARBA" id="ARBA00023136"/>
    </source>
</evidence>
<sequence>MSSYSNNMQDHGGFIPSIEGMRALAVLMVLLFHLDVPFLDGGYLGVDLFFVISGFIITRNILADQERNRFSLREFYVRRFRRLFPALLATVLLTLLVGTIVLPPAELVATAVSSIYAVFSLANIHFWLSSGYFEAAAESQPLLHTWSLSVEEQFYLFWPALLLVLANTRQRAVVIVILLAVPMILGLMLRREYPDAVFYLLPFRLPQLMAGALIAVLSMRLVGASGNLAVLLASAGLIALSSLSVESLSPAAAAALVTGLGFLLLLGRQAPFARVFYGHALLQWVGRRSYAIYLVHWPIIVLYNFAASFELDNWDRIALFFLSLAAAVLMHEWVEKPLRKRGEDTTPMQKLALPAIVLSLVLTLGLALTLWHLEGLQGRVDERLQRVVDSVKQEKRRKDKAIRYGKCNLHKQHVFADYDPETCATPHSEKPSVLLLGDSMAADTYMLLQQTYPEIHIMQATAAACTALLNLEAVGGRYAACEDLNAYRFSDLIDNRADAVLLASVWTEDRIEPLRKTVEYLQSRGQRVLVFGPRTVFKASIPILVSQHATPEAANAALREKAVVKNSLLEKMRAAMPDVTILDIGNLQCSPACEILEGDELLYYDQMHMTKLGAKRVGERMRQTFDLTKFVNSTKNEAQ</sequence>
<dbReference type="InterPro" id="IPR036514">
    <property type="entry name" value="SGNH_hydro_sf"/>
</dbReference>
<dbReference type="PANTHER" id="PTHR23028">
    <property type="entry name" value="ACETYLTRANSFERASE"/>
    <property type="match status" value="1"/>
</dbReference>
<comment type="caution">
    <text evidence="11">The sequence shown here is derived from an EMBL/GenBank/DDBJ whole genome shotgun (WGS) entry which is preliminary data.</text>
</comment>
<evidence type="ECO:0000313" key="11">
    <source>
        <dbReference type="EMBL" id="MCX2978673.1"/>
    </source>
</evidence>
<feature type="transmembrane region" description="Helical" evidence="8">
    <location>
        <begin position="44"/>
        <end position="62"/>
    </location>
</feature>
<dbReference type="Pfam" id="PF19040">
    <property type="entry name" value="SGNH"/>
    <property type="match status" value="1"/>
</dbReference>
<accession>A0ABT3T8Q6</accession>
<feature type="transmembrane region" description="Helical" evidence="8">
    <location>
        <begin position="290"/>
        <end position="307"/>
    </location>
</feature>
<dbReference type="GO" id="GO:0016746">
    <property type="term" value="F:acyltransferase activity"/>
    <property type="evidence" value="ECO:0007669"/>
    <property type="project" value="UniProtKB-KW"/>
</dbReference>
<feature type="transmembrane region" description="Helical" evidence="8">
    <location>
        <begin position="108"/>
        <end position="128"/>
    </location>
</feature>
<comment type="subcellular location">
    <subcellularLocation>
        <location evidence="1">Cell membrane</location>
        <topology evidence="1">Multi-pass membrane protein</topology>
    </subcellularLocation>
</comment>
<evidence type="ECO:0000256" key="4">
    <source>
        <dbReference type="ARBA" id="ARBA00022692"/>
    </source>
</evidence>
<evidence type="ECO:0000256" key="1">
    <source>
        <dbReference type="ARBA" id="ARBA00004651"/>
    </source>
</evidence>
<reference evidence="11" key="1">
    <citation type="submission" date="2019-02" db="EMBL/GenBank/DDBJ databases">
        <authorList>
            <person name="Li S.-H."/>
        </authorList>
    </citation>
    <scope>NUCLEOTIDE SEQUENCE</scope>
    <source>
        <strain evidence="11">IMCC11814</strain>
    </source>
</reference>
<evidence type="ECO:0000256" key="3">
    <source>
        <dbReference type="ARBA" id="ARBA00022679"/>
    </source>
</evidence>
<feature type="transmembrane region" description="Helical" evidence="8">
    <location>
        <begin position="12"/>
        <end position="32"/>
    </location>
</feature>
<evidence type="ECO:0000259" key="9">
    <source>
        <dbReference type="Pfam" id="PF01757"/>
    </source>
</evidence>
<keyword evidence="12" id="KW-1185">Reference proteome</keyword>
<dbReference type="EMBL" id="SHNO01000001">
    <property type="protein sequence ID" value="MCX2978673.1"/>
    <property type="molecule type" value="Genomic_DNA"/>
</dbReference>
<protein>
    <submittedName>
        <fullName evidence="11">Acyltransferase</fullName>
    </submittedName>
</protein>
<proteinExistence type="predicted"/>
<dbReference type="InterPro" id="IPR002656">
    <property type="entry name" value="Acyl_transf_3_dom"/>
</dbReference>
<name>A0ABT3T8Q6_9GAMM</name>
<dbReference type="RefSeq" id="WP_279250368.1">
    <property type="nucleotide sequence ID" value="NZ_SHNO01000001.1"/>
</dbReference>
<dbReference type="SUPFAM" id="SSF52266">
    <property type="entry name" value="SGNH hydrolase"/>
    <property type="match status" value="1"/>
</dbReference>
<feature type="transmembrane region" description="Helical" evidence="8">
    <location>
        <begin position="228"/>
        <end position="245"/>
    </location>
</feature>
<feature type="transmembrane region" description="Helical" evidence="8">
    <location>
        <begin position="83"/>
        <end position="102"/>
    </location>
</feature>
<evidence type="ECO:0000256" key="5">
    <source>
        <dbReference type="ARBA" id="ARBA00022989"/>
    </source>
</evidence>